<dbReference type="Pfam" id="PF24883">
    <property type="entry name" value="NPHP3_N"/>
    <property type="match status" value="1"/>
</dbReference>
<proteinExistence type="predicted"/>
<feature type="domain" description="Nephrocystin 3-like N-terminal" evidence="2">
    <location>
        <begin position="35"/>
        <end position="146"/>
    </location>
</feature>
<dbReference type="InterPro" id="IPR056884">
    <property type="entry name" value="NPHP3-like_N"/>
</dbReference>
<dbReference type="EMBL" id="SDEE01000379">
    <property type="protein sequence ID" value="RXW17012.1"/>
    <property type="molecule type" value="Genomic_DNA"/>
</dbReference>
<dbReference type="SUPFAM" id="SSF52540">
    <property type="entry name" value="P-loop containing nucleoside triphosphate hydrolases"/>
    <property type="match status" value="1"/>
</dbReference>
<dbReference type="PANTHER" id="PTHR10039">
    <property type="entry name" value="AMELOGENIN"/>
    <property type="match status" value="1"/>
</dbReference>
<dbReference type="PANTHER" id="PTHR10039:SF14">
    <property type="entry name" value="NACHT DOMAIN-CONTAINING PROTEIN"/>
    <property type="match status" value="1"/>
</dbReference>
<keyword evidence="1" id="KW-0677">Repeat</keyword>
<reference evidence="3 4" key="1">
    <citation type="submission" date="2019-01" db="EMBL/GenBank/DDBJ databases">
        <title>Draft genome sequence of Psathyrella aberdarensis IHI B618.</title>
        <authorList>
            <person name="Buettner E."/>
            <person name="Kellner H."/>
        </authorList>
    </citation>
    <scope>NUCLEOTIDE SEQUENCE [LARGE SCALE GENOMIC DNA]</scope>
    <source>
        <strain evidence="3 4">IHI B618</strain>
    </source>
</reference>
<dbReference type="Proteomes" id="UP000290288">
    <property type="component" value="Unassembled WGS sequence"/>
</dbReference>
<comment type="caution">
    <text evidence="3">The sequence shown here is derived from an EMBL/GenBank/DDBJ whole genome shotgun (WGS) entry which is preliminary data.</text>
</comment>
<dbReference type="AlphaFoldDB" id="A0A4Q2DD99"/>
<organism evidence="3 4">
    <name type="scientific">Candolleomyces aberdarensis</name>
    <dbReference type="NCBI Taxonomy" id="2316362"/>
    <lineage>
        <taxon>Eukaryota</taxon>
        <taxon>Fungi</taxon>
        <taxon>Dikarya</taxon>
        <taxon>Basidiomycota</taxon>
        <taxon>Agaricomycotina</taxon>
        <taxon>Agaricomycetes</taxon>
        <taxon>Agaricomycetidae</taxon>
        <taxon>Agaricales</taxon>
        <taxon>Agaricineae</taxon>
        <taxon>Psathyrellaceae</taxon>
        <taxon>Candolleomyces</taxon>
    </lineage>
</organism>
<dbReference type="InterPro" id="IPR027417">
    <property type="entry name" value="P-loop_NTPase"/>
</dbReference>
<dbReference type="OrthoDB" id="2928561at2759"/>
<evidence type="ECO:0000259" key="2">
    <source>
        <dbReference type="Pfam" id="PF24883"/>
    </source>
</evidence>
<accession>A0A4Q2DD99</accession>
<protein>
    <recommendedName>
        <fullName evidence="2">Nephrocystin 3-like N-terminal domain-containing protein</fullName>
    </recommendedName>
</protein>
<gene>
    <name evidence="3" type="ORF">EST38_g8843</name>
</gene>
<dbReference type="Gene3D" id="3.40.50.300">
    <property type="entry name" value="P-loop containing nucleotide triphosphate hydrolases"/>
    <property type="match status" value="1"/>
</dbReference>
<dbReference type="STRING" id="2316362.A0A4Q2DD99"/>
<evidence type="ECO:0000313" key="3">
    <source>
        <dbReference type="EMBL" id="RXW17012.1"/>
    </source>
</evidence>
<sequence length="514" mass="58271">MLSSLHAPLHSGTRQGTINQLDGWITANKPSHSQSTSISSRMRSTPIHWLSGSPGSGKTSIQLHLAKRCRQDSRLLASFFFSMNSVGSNELHKKFVPSLAYQLTSTVPGLQSFVSTAIQNDPDMFSKPPGQQMTALVFKPLEECLKNSTGWAYWRRRFKASLFHRHRSPDSDLDSKSSKLLEESTAFRNLYSEWWTRNIIIIDALDECIGPREQQAIARLIFWASRHSPKFPLRFIISAPAQHPIIRNLFNECRVGMLSNTRLDTRVADADIRAYLEAEFAKIKDSDSQSEIVWPEGWPGRNTVDRFVGKSKNLFIYASIIISFVQNTTGNPVELLDLLLSSLPDQAQRTDGGADYNQFAELDALYTFILHYHRSTGRNPPDNIQGDSVLDLRRQVLHAIMFSGRNFKSQSELDDYLAVPLESADVALRDLHPIIFIPPLQPSSHSPKSPVAEAKIWFRHKSMWDFLVTKERSGDFHQALPEDRMTRIQKLQAADGMENIPDSRFWAITEPPPE</sequence>
<evidence type="ECO:0000256" key="1">
    <source>
        <dbReference type="ARBA" id="ARBA00022737"/>
    </source>
</evidence>
<evidence type="ECO:0000313" key="4">
    <source>
        <dbReference type="Proteomes" id="UP000290288"/>
    </source>
</evidence>
<name>A0A4Q2DD99_9AGAR</name>
<keyword evidence="4" id="KW-1185">Reference proteome</keyword>